<organism evidence="1 2">
    <name type="scientific">Orrella marina</name>
    <dbReference type="NCBI Taxonomy" id="2163011"/>
    <lineage>
        <taxon>Bacteria</taxon>
        <taxon>Pseudomonadati</taxon>
        <taxon>Pseudomonadota</taxon>
        <taxon>Betaproteobacteria</taxon>
        <taxon>Burkholderiales</taxon>
        <taxon>Alcaligenaceae</taxon>
        <taxon>Orrella</taxon>
    </lineage>
</organism>
<evidence type="ECO:0000313" key="2">
    <source>
        <dbReference type="Proteomes" id="UP000244571"/>
    </source>
</evidence>
<dbReference type="EMBL" id="CP028901">
    <property type="protein sequence ID" value="AWB32724.1"/>
    <property type="molecule type" value="Genomic_DNA"/>
</dbReference>
<dbReference type="PANTHER" id="PTHR36455:SF1">
    <property type="entry name" value="BLR8292 PROTEIN"/>
    <property type="match status" value="1"/>
</dbReference>
<name>A0A2R4XG11_9BURK</name>
<protein>
    <recommendedName>
        <fullName evidence="3">Transposase</fullName>
    </recommendedName>
</protein>
<evidence type="ECO:0000313" key="1">
    <source>
        <dbReference type="EMBL" id="AWB32724.1"/>
    </source>
</evidence>
<dbReference type="NCBIfam" id="NF033819">
    <property type="entry name" value="IS66_TnpB"/>
    <property type="match status" value="1"/>
</dbReference>
<evidence type="ECO:0008006" key="3">
    <source>
        <dbReference type="Google" id="ProtNLM"/>
    </source>
</evidence>
<proteinExistence type="predicted"/>
<dbReference type="RefSeq" id="WP_108620165.1">
    <property type="nucleotide sequence ID" value="NZ_CP028901.1"/>
</dbReference>
<sequence length="118" mass="13822">MHPGYAIERVYLSCHPVDFRKSIAGLSALVEQELGLNPFDTALFVFMNRHRNRIKILYWDRNGFCLWYKRLEIDRFAWPRGEAGSTVNLSPRALQWLLEGFDVWAHGPHKTLNYQSVT</sequence>
<dbReference type="KEGG" id="boz:DBV39_02220"/>
<dbReference type="InterPro" id="IPR008878">
    <property type="entry name" value="Transposase_IS66_Orf2"/>
</dbReference>
<keyword evidence="2" id="KW-1185">Reference proteome</keyword>
<dbReference type="AlphaFoldDB" id="A0A2R4XG11"/>
<reference evidence="1 2" key="1">
    <citation type="submission" date="2018-04" db="EMBL/GenBank/DDBJ databases">
        <title>Bordetella sp. HZ20 isolated from seawater.</title>
        <authorList>
            <person name="Sun C."/>
        </authorList>
    </citation>
    <scope>NUCLEOTIDE SEQUENCE [LARGE SCALE GENOMIC DNA]</scope>
    <source>
        <strain evidence="1 2">HZ20</strain>
    </source>
</reference>
<dbReference type="PANTHER" id="PTHR36455">
    <property type="match status" value="1"/>
</dbReference>
<gene>
    <name evidence="1" type="ORF">DBV39_02220</name>
</gene>
<dbReference type="Pfam" id="PF05717">
    <property type="entry name" value="TnpB_IS66"/>
    <property type="match status" value="1"/>
</dbReference>
<dbReference type="Proteomes" id="UP000244571">
    <property type="component" value="Chromosome"/>
</dbReference>
<dbReference type="OrthoDB" id="9801450at2"/>
<accession>A0A2R4XG11</accession>